<sequence>MSYCINPHCSQPSDPANVDRPICHHCGSSLLLQNRYRVTQRLSDNSGFAIIYEVLDGSILKILKALKLQHNDNPKAVELFKQEALVLSQLDHPGIPKVEPNSYFCHYSRGLPSDGSLRDRAEPIHCFVMEKIDGPDLRQWLYQQGNMLIGERQALDWLKQMVEILHIVHQKNYFHRDIKLQNIMLRPTGQLVLIDFGAAREMTYTYLAQVGNAGNITKISSAGYTPPEQEKGHAVPQSDFYALGRTFAYLLTGKLLSDTDIRHPLTGEFRWHKYAPGISREFADFINCLMAPNAIDRPKDTQTILEGIDNLLATVDLVNRTEKNERRLDSSTNLGIDSPTLNDEVNSLNRPRALRQVARRGIVVGIALLLSIFGGYGGWTLYRNSGKGEISVEPIEVPQLSVERQPAKTLSGHASAIYDLAISPDGQLLASGSGDKTIKLWNLTTGKPIRTLTGHDGFVNHLLFSPDGNILISSSADKTLKIWDVVTGKLVRTLEGHDSFINVLLLSPDGRTLITASADDTLKIWDLETGKEKYTLFGHEGSVNTAALSSDGEILASGSADKTIKLWNLNTGEEIRTLEGHTSFINDLAIAPDGQLLASASADKTVKLWNLNTGEEIRTLEGHTSFINDLAIAPDGQLLASASADKTIKLWNLATGKLLRTQEGHTSYVNQLAISRDGETLVSGSADKTIRFWNLKTGTEEYVLTGYTHHIDYFSISPDRRIVVTGSSDNTIQLWEIEP</sequence>
<comment type="caution">
    <text evidence="6">The sequence shown here is derived from an EMBL/GenBank/DDBJ whole genome shotgun (WGS) entry which is preliminary data.</text>
</comment>
<evidence type="ECO:0000313" key="6">
    <source>
        <dbReference type="EMBL" id="MBE9117028.1"/>
    </source>
</evidence>
<evidence type="ECO:0000256" key="4">
    <source>
        <dbReference type="SAM" id="Phobius"/>
    </source>
</evidence>
<dbReference type="InterPro" id="IPR008271">
    <property type="entry name" value="Ser/Thr_kinase_AS"/>
</dbReference>
<feature type="repeat" description="WD" evidence="3">
    <location>
        <begin position="704"/>
        <end position="739"/>
    </location>
</feature>
<dbReference type="CDD" id="cd14014">
    <property type="entry name" value="STKc_PknB_like"/>
    <property type="match status" value="1"/>
</dbReference>
<keyword evidence="4" id="KW-0472">Membrane</keyword>
<dbReference type="SMART" id="SM00220">
    <property type="entry name" value="S_TKc"/>
    <property type="match status" value="1"/>
</dbReference>
<dbReference type="Gene3D" id="3.30.200.20">
    <property type="entry name" value="Phosphorylase Kinase, domain 1"/>
    <property type="match status" value="1"/>
</dbReference>
<dbReference type="PROSITE" id="PS50082">
    <property type="entry name" value="WD_REPEATS_2"/>
    <property type="match status" value="8"/>
</dbReference>
<dbReference type="InterPro" id="IPR020472">
    <property type="entry name" value="WD40_PAC1"/>
</dbReference>
<feature type="repeat" description="WD" evidence="3">
    <location>
        <begin position="578"/>
        <end position="619"/>
    </location>
</feature>
<keyword evidence="4" id="KW-0812">Transmembrane</keyword>
<organism evidence="6 7">
    <name type="scientific">Lusitaniella coriacea LEGE 07157</name>
    <dbReference type="NCBI Taxonomy" id="945747"/>
    <lineage>
        <taxon>Bacteria</taxon>
        <taxon>Bacillati</taxon>
        <taxon>Cyanobacteriota</taxon>
        <taxon>Cyanophyceae</taxon>
        <taxon>Spirulinales</taxon>
        <taxon>Lusitaniellaceae</taxon>
        <taxon>Lusitaniella</taxon>
    </lineage>
</organism>
<dbReference type="CDD" id="cd00200">
    <property type="entry name" value="WD40"/>
    <property type="match status" value="1"/>
</dbReference>
<dbReference type="GO" id="GO:0005524">
    <property type="term" value="F:ATP binding"/>
    <property type="evidence" value="ECO:0007669"/>
    <property type="project" value="InterPro"/>
</dbReference>
<dbReference type="InterPro" id="IPR015943">
    <property type="entry name" value="WD40/YVTN_repeat-like_dom_sf"/>
</dbReference>
<dbReference type="GO" id="GO:0004672">
    <property type="term" value="F:protein kinase activity"/>
    <property type="evidence" value="ECO:0007669"/>
    <property type="project" value="InterPro"/>
</dbReference>
<evidence type="ECO:0000313" key="7">
    <source>
        <dbReference type="Proteomes" id="UP000654482"/>
    </source>
</evidence>
<dbReference type="PRINTS" id="PR00320">
    <property type="entry name" value="GPROTEINBRPT"/>
</dbReference>
<dbReference type="RefSeq" id="WP_194030111.1">
    <property type="nucleotide sequence ID" value="NZ_JADEWZ010000019.1"/>
</dbReference>
<dbReference type="InterPro" id="IPR019775">
    <property type="entry name" value="WD40_repeat_CS"/>
</dbReference>
<keyword evidence="6" id="KW-0808">Transferase</keyword>
<feature type="repeat" description="WD" evidence="3">
    <location>
        <begin position="410"/>
        <end position="451"/>
    </location>
</feature>
<keyword evidence="2" id="KW-0677">Repeat</keyword>
<dbReference type="Proteomes" id="UP000654482">
    <property type="component" value="Unassembled WGS sequence"/>
</dbReference>
<evidence type="ECO:0000256" key="1">
    <source>
        <dbReference type="ARBA" id="ARBA00022574"/>
    </source>
</evidence>
<keyword evidence="6" id="KW-0418">Kinase</keyword>
<evidence type="ECO:0000256" key="2">
    <source>
        <dbReference type="ARBA" id="ARBA00022737"/>
    </source>
</evidence>
<feature type="repeat" description="WD" evidence="3">
    <location>
        <begin position="662"/>
        <end position="703"/>
    </location>
</feature>
<dbReference type="PROSITE" id="PS00678">
    <property type="entry name" value="WD_REPEATS_1"/>
    <property type="match status" value="8"/>
</dbReference>
<protein>
    <submittedName>
        <fullName evidence="6">Protein kinase</fullName>
    </submittedName>
</protein>
<dbReference type="InterPro" id="IPR001680">
    <property type="entry name" value="WD40_rpt"/>
</dbReference>
<dbReference type="InterPro" id="IPR036322">
    <property type="entry name" value="WD40_repeat_dom_sf"/>
</dbReference>
<feature type="repeat" description="WD" evidence="3">
    <location>
        <begin position="620"/>
        <end position="661"/>
    </location>
</feature>
<dbReference type="SUPFAM" id="SSF56112">
    <property type="entry name" value="Protein kinase-like (PK-like)"/>
    <property type="match status" value="1"/>
</dbReference>
<dbReference type="SUPFAM" id="SSF50978">
    <property type="entry name" value="WD40 repeat-like"/>
    <property type="match status" value="2"/>
</dbReference>
<dbReference type="Gene3D" id="1.10.510.10">
    <property type="entry name" value="Transferase(Phosphotransferase) domain 1"/>
    <property type="match status" value="1"/>
</dbReference>
<dbReference type="PANTHER" id="PTHR44129">
    <property type="entry name" value="WD REPEAT-CONTAINING PROTEIN POP1"/>
    <property type="match status" value="1"/>
</dbReference>
<keyword evidence="7" id="KW-1185">Reference proteome</keyword>
<feature type="domain" description="Protein kinase" evidence="5">
    <location>
        <begin position="37"/>
        <end position="312"/>
    </location>
</feature>
<dbReference type="InterPro" id="IPR000719">
    <property type="entry name" value="Prot_kinase_dom"/>
</dbReference>
<accession>A0A8J7IV68</accession>
<dbReference type="InterPro" id="IPR011009">
    <property type="entry name" value="Kinase-like_dom_sf"/>
</dbReference>
<feature type="repeat" description="WD" evidence="3">
    <location>
        <begin position="536"/>
        <end position="577"/>
    </location>
</feature>
<dbReference type="InterPro" id="IPR050349">
    <property type="entry name" value="WD_LIS1/nudF_dynein_reg"/>
</dbReference>
<feature type="repeat" description="WD" evidence="3">
    <location>
        <begin position="494"/>
        <end position="535"/>
    </location>
</feature>
<dbReference type="EMBL" id="JADEWZ010000019">
    <property type="protein sequence ID" value="MBE9117028.1"/>
    <property type="molecule type" value="Genomic_DNA"/>
</dbReference>
<dbReference type="AlphaFoldDB" id="A0A8J7IV68"/>
<dbReference type="NCBIfam" id="NF045510">
    <property type="entry name" value="4Cys_prefix_kin"/>
    <property type="match status" value="1"/>
</dbReference>
<dbReference type="PROSITE" id="PS50294">
    <property type="entry name" value="WD_REPEATS_REGION"/>
    <property type="match status" value="8"/>
</dbReference>
<dbReference type="PROSITE" id="PS00108">
    <property type="entry name" value="PROTEIN_KINASE_ST"/>
    <property type="match status" value="1"/>
</dbReference>
<gene>
    <name evidence="6" type="ORF">IQ249_14095</name>
</gene>
<name>A0A8J7IV68_9CYAN</name>
<evidence type="ECO:0000256" key="3">
    <source>
        <dbReference type="PROSITE-ProRule" id="PRU00221"/>
    </source>
</evidence>
<dbReference type="Pfam" id="PF00400">
    <property type="entry name" value="WD40"/>
    <property type="match status" value="8"/>
</dbReference>
<dbReference type="Gene3D" id="2.130.10.10">
    <property type="entry name" value="YVTN repeat-like/Quinoprotein amine dehydrogenase"/>
    <property type="match status" value="3"/>
</dbReference>
<proteinExistence type="predicted"/>
<dbReference type="PROSITE" id="PS50011">
    <property type="entry name" value="PROTEIN_KINASE_DOM"/>
    <property type="match status" value="1"/>
</dbReference>
<dbReference type="Pfam" id="PF00069">
    <property type="entry name" value="Pkinase"/>
    <property type="match status" value="1"/>
</dbReference>
<reference evidence="6" key="1">
    <citation type="submission" date="2020-10" db="EMBL/GenBank/DDBJ databases">
        <authorList>
            <person name="Castelo-Branco R."/>
            <person name="Eusebio N."/>
            <person name="Adriana R."/>
            <person name="Vieira A."/>
            <person name="Brugerolle De Fraissinette N."/>
            <person name="Rezende De Castro R."/>
            <person name="Schneider M.P."/>
            <person name="Vasconcelos V."/>
            <person name="Leao P.N."/>
        </authorList>
    </citation>
    <scope>NUCLEOTIDE SEQUENCE</scope>
    <source>
        <strain evidence="6">LEGE 07157</strain>
    </source>
</reference>
<feature type="transmembrane region" description="Helical" evidence="4">
    <location>
        <begin position="362"/>
        <end position="382"/>
    </location>
</feature>
<keyword evidence="4" id="KW-1133">Transmembrane helix</keyword>
<evidence type="ECO:0000259" key="5">
    <source>
        <dbReference type="PROSITE" id="PS50011"/>
    </source>
</evidence>
<keyword evidence="1 3" id="KW-0853">WD repeat</keyword>
<dbReference type="SMART" id="SM00320">
    <property type="entry name" value="WD40"/>
    <property type="match status" value="8"/>
</dbReference>
<feature type="repeat" description="WD" evidence="3">
    <location>
        <begin position="452"/>
        <end position="493"/>
    </location>
</feature>